<accession>A0A811PS81</accession>
<dbReference type="AlphaFoldDB" id="A0A811PS81"/>
<feature type="compositionally biased region" description="Low complexity" evidence="1">
    <location>
        <begin position="59"/>
        <end position="70"/>
    </location>
</feature>
<dbReference type="OrthoDB" id="784350at2759"/>
<name>A0A811PS81_9POAL</name>
<dbReference type="InterPro" id="IPR055305">
    <property type="entry name" value="GG3-like"/>
</dbReference>
<evidence type="ECO:0000313" key="3">
    <source>
        <dbReference type="Proteomes" id="UP000604825"/>
    </source>
</evidence>
<proteinExistence type="predicted"/>
<evidence type="ECO:0000313" key="2">
    <source>
        <dbReference type="EMBL" id="CAD6245391.1"/>
    </source>
</evidence>
<sequence length="147" mass="16781">MGEAPQPKSPPRYPDLCGRRRLQLEVQILNREVGFLEVAHRDRRKSHGKVCRCDDLLLGSRGTESESSSRGSRRQKRVPPLLLRRAAPYGTPGTFDHPRADGHGHLTLGFVPRFFFSVYRWKEVLSSPRNCYNTKERGGHEPTMLMA</sequence>
<feature type="region of interest" description="Disordered" evidence="1">
    <location>
        <begin position="59"/>
        <end position="79"/>
    </location>
</feature>
<dbReference type="PANTHER" id="PTHR32378:SF15">
    <property type="match status" value="1"/>
</dbReference>
<dbReference type="EMBL" id="CAJGYO010000007">
    <property type="protein sequence ID" value="CAD6245391.1"/>
    <property type="molecule type" value="Genomic_DNA"/>
</dbReference>
<organism evidence="2 3">
    <name type="scientific">Miscanthus lutarioriparius</name>
    <dbReference type="NCBI Taxonomy" id="422564"/>
    <lineage>
        <taxon>Eukaryota</taxon>
        <taxon>Viridiplantae</taxon>
        <taxon>Streptophyta</taxon>
        <taxon>Embryophyta</taxon>
        <taxon>Tracheophyta</taxon>
        <taxon>Spermatophyta</taxon>
        <taxon>Magnoliopsida</taxon>
        <taxon>Liliopsida</taxon>
        <taxon>Poales</taxon>
        <taxon>Poaceae</taxon>
        <taxon>PACMAD clade</taxon>
        <taxon>Panicoideae</taxon>
        <taxon>Andropogonodae</taxon>
        <taxon>Andropogoneae</taxon>
        <taxon>Saccharinae</taxon>
        <taxon>Miscanthus</taxon>
    </lineage>
</organism>
<reference evidence="2" key="1">
    <citation type="submission" date="2020-10" db="EMBL/GenBank/DDBJ databases">
        <authorList>
            <person name="Han B."/>
            <person name="Lu T."/>
            <person name="Zhao Q."/>
            <person name="Huang X."/>
            <person name="Zhao Y."/>
        </authorList>
    </citation>
    <scope>NUCLEOTIDE SEQUENCE</scope>
</reference>
<comment type="caution">
    <text evidence="2">The sequence shown here is derived from an EMBL/GenBank/DDBJ whole genome shotgun (WGS) entry which is preliminary data.</text>
</comment>
<dbReference type="Proteomes" id="UP000604825">
    <property type="component" value="Unassembled WGS sequence"/>
</dbReference>
<protein>
    <submittedName>
        <fullName evidence="2">Uncharacterized protein</fullName>
    </submittedName>
</protein>
<evidence type="ECO:0000256" key="1">
    <source>
        <dbReference type="SAM" id="MobiDB-lite"/>
    </source>
</evidence>
<dbReference type="PANTHER" id="PTHR32378">
    <property type="entry name" value="GUANINE NUCLEOTIDE-BINDING PROTEIN SUBUNIT GAMMA 3"/>
    <property type="match status" value="1"/>
</dbReference>
<gene>
    <name evidence="2" type="ORF">NCGR_LOCUS29715</name>
</gene>
<keyword evidence="3" id="KW-1185">Reference proteome</keyword>